<protein>
    <recommendedName>
        <fullName evidence="3">Sulfur carrier protein FdhD</fullName>
    </recommendedName>
</protein>
<dbReference type="Proteomes" id="UP000063718">
    <property type="component" value="Unassembled WGS sequence"/>
</dbReference>
<dbReference type="InterPro" id="IPR003786">
    <property type="entry name" value="FdhD"/>
</dbReference>
<proteinExistence type="inferred from homology"/>
<evidence type="ECO:0000256" key="3">
    <source>
        <dbReference type="HAMAP-Rule" id="MF_00187"/>
    </source>
</evidence>
<feature type="active site" description="Cysteine persulfide intermediate" evidence="3">
    <location>
        <position position="114"/>
    </location>
</feature>
<dbReference type="AlphaFoldDB" id="A0A0S6UAV4"/>
<comment type="function">
    <text evidence="3">Required for formate dehydrogenase (FDH) activity. Acts as a sulfur carrier protein that transfers sulfur from IscS to the molybdenum cofactor prior to its insertion into FDH.</text>
</comment>
<comment type="similarity">
    <text evidence="3">Belongs to the FdhD family.</text>
</comment>
<dbReference type="GO" id="GO:0016783">
    <property type="term" value="F:sulfurtransferase activity"/>
    <property type="evidence" value="ECO:0007669"/>
    <property type="project" value="InterPro"/>
</dbReference>
<comment type="caution">
    <text evidence="3">Lacks conserved residue(s) required for the propagation of feature annotation.</text>
</comment>
<sequence length="270" mass="30007">MRKSVRRDTLMTVEMPFIDYPVTLISRGEVQREKSTVTVEFPLQIVVNGQLLVNLLCTPEHMEELVTGFLYSEGIITSLADILHLKIESGKAEVEIKGEFRGGEGWIPTLTTGCGQNVSWQNKKTRDCIFETRISSQITVAAENITGLIDELQRISVHYRKTHGTHGAALADKSGIIIFREDIGRHNAIDKVAGSVLYQGLTTDDKLLLTTGRISSEILTKAARLKVPFLVSRSVPTDYAIQLGELLGITIVGFVRGKSLKVYSHNWRVN</sequence>
<organism evidence="4">
    <name type="scientific">Moorella thermoacetica Y72</name>
    <dbReference type="NCBI Taxonomy" id="1325331"/>
    <lineage>
        <taxon>Bacteria</taxon>
        <taxon>Bacillati</taxon>
        <taxon>Bacillota</taxon>
        <taxon>Clostridia</taxon>
        <taxon>Neomoorellales</taxon>
        <taxon>Neomoorellaceae</taxon>
        <taxon>Neomoorella</taxon>
    </lineage>
</organism>
<keyword evidence="1 3" id="KW-0963">Cytoplasm</keyword>
<dbReference type="NCBIfam" id="TIGR00129">
    <property type="entry name" value="fdhD_narQ"/>
    <property type="match status" value="1"/>
</dbReference>
<keyword evidence="2 3" id="KW-0501">Molybdenum cofactor biosynthesis</keyword>
<name>A0A0S6UAV4_NEOTH</name>
<dbReference type="PIRSF" id="PIRSF015626">
    <property type="entry name" value="FdhD"/>
    <property type="match status" value="1"/>
</dbReference>
<dbReference type="InterPro" id="IPR016193">
    <property type="entry name" value="Cytidine_deaminase-like"/>
</dbReference>
<evidence type="ECO:0000256" key="1">
    <source>
        <dbReference type="ARBA" id="ARBA00022490"/>
    </source>
</evidence>
<dbReference type="GO" id="GO:0097163">
    <property type="term" value="F:sulfur carrier activity"/>
    <property type="evidence" value="ECO:0007669"/>
    <property type="project" value="UniProtKB-UniRule"/>
</dbReference>
<dbReference type="HAMAP" id="MF_00187">
    <property type="entry name" value="FdhD"/>
    <property type="match status" value="1"/>
</dbReference>
<evidence type="ECO:0000313" key="4">
    <source>
        <dbReference type="EMBL" id="GAF25396.1"/>
    </source>
</evidence>
<dbReference type="Gene3D" id="3.40.140.10">
    <property type="entry name" value="Cytidine Deaminase, domain 2"/>
    <property type="match status" value="1"/>
</dbReference>
<dbReference type="PANTHER" id="PTHR30592">
    <property type="entry name" value="FORMATE DEHYDROGENASE"/>
    <property type="match status" value="1"/>
</dbReference>
<comment type="subcellular location">
    <subcellularLocation>
        <location evidence="3">Cytoplasm</location>
    </subcellularLocation>
</comment>
<reference evidence="4" key="1">
    <citation type="journal article" date="2014" name="Gene">
        <title>Genome-guided analysis of transformation efficiency and carbon dioxide assimilation by Moorella thermoacetica Y72.</title>
        <authorList>
            <person name="Tsukahara K."/>
            <person name="Kita A."/>
            <person name="Nakashimada Y."/>
            <person name="Hoshino T."/>
            <person name="Murakami K."/>
        </authorList>
    </citation>
    <scope>NUCLEOTIDE SEQUENCE [LARGE SCALE GENOMIC DNA]</scope>
    <source>
        <strain evidence="4">Y72</strain>
    </source>
</reference>
<evidence type="ECO:0000256" key="2">
    <source>
        <dbReference type="ARBA" id="ARBA00023150"/>
    </source>
</evidence>
<dbReference type="SUPFAM" id="SSF53927">
    <property type="entry name" value="Cytidine deaminase-like"/>
    <property type="match status" value="1"/>
</dbReference>
<dbReference type="EMBL" id="DF238840">
    <property type="protein sequence ID" value="GAF25396.1"/>
    <property type="molecule type" value="Genomic_DNA"/>
</dbReference>
<dbReference type="Pfam" id="PF02634">
    <property type="entry name" value="FdhD-NarQ"/>
    <property type="match status" value="1"/>
</dbReference>
<dbReference type="PANTHER" id="PTHR30592:SF1">
    <property type="entry name" value="SULFUR CARRIER PROTEIN FDHD"/>
    <property type="match status" value="1"/>
</dbReference>
<dbReference type="Gene3D" id="3.10.20.10">
    <property type="match status" value="1"/>
</dbReference>
<dbReference type="GO" id="GO:0006777">
    <property type="term" value="P:Mo-molybdopterin cofactor biosynthetic process"/>
    <property type="evidence" value="ECO:0007669"/>
    <property type="project" value="UniProtKB-UniRule"/>
</dbReference>
<accession>A0A0S6UAV4</accession>
<dbReference type="GO" id="GO:0005737">
    <property type="term" value="C:cytoplasm"/>
    <property type="evidence" value="ECO:0007669"/>
    <property type="project" value="UniProtKB-SubCell"/>
</dbReference>
<gene>
    <name evidence="3" type="primary">fdhD</name>
    <name evidence="4" type="ORF">MTY_0729</name>
</gene>